<feature type="compositionally biased region" description="Acidic residues" evidence="1">
    <location>
        <begin position="360"/>
        <end position="370"/>
    </location>
</feature>
<dbReference type="InterPro" id="IPR012337">
    <property type="entry name" value="RNaseH-like_sf"/>
</dbReference>
<evidence type="ECO:0000256" key="1">
    <source>
        <dbReference type="SAM" id="MobiDB-lite"/>
    </source>
</evidence>
<accession>A0A1Q9D230</accession>
<dbReference type="Proteomes" id="UP000186817">
    <property type="component" value="Unassembled WGS sequence"/>
</dbReference>
<evidence type="ECO:0000313" key="4">
    <source>
        <dbReference type="Proteomes" id="UP000186817"/>
    </source>
</evidence>
<proteinExistence type="predicted"/>
<dbReference type="InterPro" id="IPR001584">
    <property type="entry name" value="Integrase_cat-core"/>
</dbReference>
<keyword evidence="4" id="KW-1185">Reference proteome</keyword>
<feature type="region of interest" description="Disordered" evidence="1">
    <location>
        <begin position="749"/>
        <end position="783"/>
    </location>
</feature>
<sequence>MMMECTWFDYLLNYARGSIATEALKAIEAAPFLRDVPEPCKAGLVDAIPDMNGWEVLKGLKHLNRRTRKKLWCSDKWAVHLFAGEREKKEIWHLERHGYAVLEYAARMGKIAAVIGGPPQGTFMISRYNVNGPRQLRTNEYPFGNWQGQSDADVYTVNRESQLLVRMIYLHALATAGRLTNNKDHAASREVGFMLEHPRDPRGYLAFGDPLYPGVVSFWRTSLWSEYALEAGLQTYSFDMVKMVCRWASARAISGVCVAYRAGGTGRRHSRVEHPSAFVMSSDLSGPVKVGSVDPDARGAFPRAFKYIFVAKLRVPQSFVEDGRGTWLHYDSGDLSVEEYNDEDDGLALVEQPEQVPPPAEEEERQEEDIEPAKKLDPEEDIDLAPPALVNLIFATGVKDDKAATVLEAIQDVVLYCQAMNIPVLRFHSDRGMEFRAKATQQWLKGQGIRVTTSEAGVHQTNGAAESTVRWVKQTMKGKSSSIRAGLHDPGPLEEGLEAEEPAGPHKRIRGKSSGAGDVVVLSKAMIFEDKQYQERAEEIVKNWSQEEAEEFVKEVCGQLPASENVYGMFRHGGKAGVTRATVERPWFAKLLLRMLRDKAPEAEFELRNGDTVHGRVVELKSQDGSTRLAKVQFEIEGEKVTLVQGKVDQATFNVEEHEGEYSDSELKHLRLRSAWVAELIENQALASQRMKALSTLINLRAARAETFNWEEEEALVVRRMKRLQKLRDATSAAIQKEIQSRATFVEETPLGAPSPTQHHDQTGGCRDRRPLGTGDASVGSGRPWQFPDPTEEWVLVKADVTKAHRRIKVLLQEWRYQVAQLGDEWWVNTVGTYGVASAQLYWGRMAAILLRLTYAVFPEVQFLPSRYFPVNTWLGFVIDPKGASDASASDDGSAYVGGWLFNVASPNKSEVFWFHYQVTPEDHPWVFDKGCPKKRIAALEMFGTLVLAHFLMEKAPAFIPNLRIPLVSDNQGNVYSLLNDKSKKMPTSVILMEILLQLHVHGMQLAPWHVKRDFNTWADELTHPDFHGFTPSLCLPVIPVLKHFSLIRSILVDRIFDDATDLTHGPVQGVRSLESAGHQGDKGDRGILKFSVVEVHLLRSPWLAELPGTSGHPTFGCVRRKLHPLQLLLPPCRTLIRLASKGPVVEAEAKRMGEPSEELNFEAVRGCGGIEVEAVRPAREAPEVAGTPRSPAGEGGAAWVSHSLTAGLRGSPETCRDVPVPQSEVHGIVGFGPAIAAPACEAEGFAERPTGAARRCRSSGKGSQPPTSLDPDALDALQCPKTGEISSGE</sequence>
<feature type="domain" description="Integrase catalytic" evidence="2">
    <location>
        <begin position="353"/>
        <end position="474"/>
    </location>
</feature>
<dbReference type="InterPro" id="IPR036397">
    <property type="entry name" value="RNaseH_sf"/>
</dbReference>
<feature type="region of interest" description="Disordered" evidence="1">
    <location>
        <begin position="354"/>
        <end position="379"/>
    </location>
</feature>
<feature type="compositionally biased region" description="Basic and acidic residues" evidence="1">
    <location>
        <begin position="758"/>
        <end position="771"/>
    </location>
</feature>
<dbReference type="GO" id="GO:0003676">
    <property type="term" value="F:nucleic acid binding"/>
    <property type="evidence" value="ECO:0007669"/>
    <property type="project" value="InterPro"/>
</dbReference>
<gene>
    <name evidence="3" type="ORF">AK812_SmicGene29368</name>
</gene>
<reference evidence="3 4" key="1">
    <citation type="submission" date="2016-02" db="EMBL/GenBank/DDBJ databases">
        <title>Genome analysis of coral dinoflagellate symbionts highlights evolutionary adaptations to a symbiotic lifestyle.</title>
        <authorList>
            <person name="Aranda M."/>
            <person name="Li Y."/>
            <person name="Liew Y.J."/>
            <person name="Baumgarten S."/>
            <person name="Simakov O."/>
            <person name="Wilson M."/>
            <person name="Piel J."/>
            <person name="Ashoor H."/>
            <person name="Bougouffa S."/>
            <person name="Bajic V.B."/>
            <person name="Ryu T."/>
            <person name="Ravasi T."/>
            <person name="Bayer T."/>
            <person name="Micklem G."/>
            <person name="Kim H."/>
            <person name="Bhak J."/>
            <person name="Lajeunesse T.C."/>
            <person name="Voolstra C.R."/>
        </authorList>
    </citation>
    <scope>NUCLEOTIDE SEQUENCE [LARGE SCALE GENOMIC DNA]</scope>
    <source>
        <strain evidence="3 4">CCMP2467</strain>
    </source>
</reference>
<organism evidence="3 4">
    <name type="scientific">Symbiodinium microadriaticum</name>
    <name type="common">Dinoflagellate</name>
    <name type="synonym">Zooxanthella microadriatica</name>
    <dbReference type="NCBI Taxonomy" id="2951"/>
    <lineage>
        <taxon>Eukaryota</taxon>
        <taxon>Sar</taxon>
        <taxon>Alveolata</taxon>
        <taxon>Dinophyceae</taxon>
        <taxon>Suessiales</taxon>
        <taxon>Symbiodiniaceae</taxon>
        <taxon>Symbiodinium</taxon>
    </lineage>
</organism>
<comment type="caution">
    <text evidence="3">The sequence shown here is derived from an EMBL/GenBank/DDBJ whole genome shotgun (WGS) entry which is preliminary data.</text>
</comment>
<feature type="region of interest" description="Disordered" evidence="1">
    <location>
        <begin position="1247"/>
        <end position="1290"/>
    </location>
</feature>
<protein>
    <recommendedName>
        <fullName evidence="2">Integrase catalytic domain-containing protein</fullName>
    </recommendedName>
</protein>
<dbReference type="SUPFAM" id="SSF53098">
    <property type="entry name" value="Ribonuclease H-like"/>
    <property type="match status" value="1"/>
</dbReference>
<dbReference type="GO" id="GO:0015074">
    <property type="term" value="P:DNA integration"/>
    <property type="evidence" value="ECO:0007669"/>
    <property type="project" value="InterPro"/>
</dbReference>
<dbReference type="OrthoDB" id="413361at2759"/>
<dbReference type="Gene3D" id="3.30.420.10">
    <property type="entry name" value="Ribonuclease H-like superfamily/Ribonuclease H"/>
    <property type="match status" value="1"/>
</dbReference>
<feature type="region of interest" description="Disordered" evidence="1">
    <location>
        <begin position="480"/>
        <end position="512"/>
    </location>
</feature>
<dbReference type="EMBL" id="LSRX01000773">
    <property type="protein sequence ID" value="OLP89218.1"/>
    <property type="molecule type" value="Genomic_DNA"/>
</dbReference>
<evidence type="ECO:0000259" key="2">
    <source>
        <dbReference type="PROSITE" id="PS50994"/>
    </source>
</evidence>
<name>A0A1Q9D230_SYMMI</name>
<dbReference type="PROSITE" id="PS50994">
    <property type="entry name" value="INTEGRASE"/>
    <property type="match status" value="1"/>
</dbReference>
<evidence type="ECO:0000313" key="3">
    <source>
        <dbReference type="EMBL" id="OLP89218.1"/>
    </source>
</evidence>